<feature type="compositionally biased region" description="Low complexity" evidence="1">
    <location>
        <begin position="68"/>
        <end position="78"/>
    </location>
</feature>
<dbReference type="EMBL" id="KU356690">
    <property type="protein sequence ID" value="AMD43407.1"/>
    <property type="molecule type" value="Genomic_DNA"/>
</dbReference>
<evidence type="ECO:0000313" key="2">
    <source>
        <dbReference type="EMBL" id="AMD43407.1"/>
    </source>
</evidence>
<proteinExistence type="predicted"/>
<accession>A0A1L2C926</accession>
<sequence>MTKDIQQPENQEEETEVTVDELTLLKRRATQLGISYSNNIGLETLRERVAKAMEGNKDTEEPVKKSEAPAAETPAGPTRNELRKEAEKLIRIRYTNMNPLKKDVPGEFFTVANSVIGTIRKYVPYGAASENGWHVPNAIYKMMKRRTFTVTATKRDAQGRPYQTKVERKEFAIEVLPPLTKEELEKLAKDQRASGRI</sequence>
<name>A0A1L2C926_9CAUD</name>
<reference evidence="2 3" key="1">
    <citation type="journal article" date="2017" name="BMC Genomics">
        <title>Three novel Pseudomonas phages isolated from composting provide insights into the evolution and diversity of tailed phages.</title>
        <authorList>
            <person name="Amgarten D."/>
            <person name="Martins L.F."/>
            <person name="Lombardi K.C."/>
            <person name="Antunes L.P."/>
            <person name="de Souza A.P.S."/>
            <person name="Nicastro G.G."/>
            <person name="Kitajima E.W."/>
            <person name="Quaggio R.B."/>
            <person name="Upton C."/>
            <person name="Setubal J.C."/>
            <person name="da Silva A.M."/>
        </authorList>
    </citation>
    <scope>NUCLEOTIDE SEQUENCE [LARGE SCALE GENOMIC DNA]</scope>
</reference>
<keyword evidence="3" id="KW-1185">Reference proteome</keyword>
<feature type="compositionally biased region" description="Basic and acidic residues" evidence="1">
    <location>
        <begin position="51"/>
        <end position="67"/>
    </location>
</feature>
<dbReference type="Proteomes" id="UP000222072">
    <property type="component" value="Segment"/>
</dbReference>
<gene>
    <name evidence="2" type="ORF">ZC03_020</name>
</gene>
<protein>
    <submittedName>
        <fullName evidence="2">Uncharacterized protein</fullName>
    </submittedName>
</protein>
<evidence type="ECO:0000313" key="3">
    <source>
        <dbReference type="Proteomes" id="UP000222072"/>
    </source>
</evidence>
<feature type="region of interest" description="Disordered" evidence="1">
    <location>
        <begin position="51"/>
        <end position="79"/>
    </location>
</feature>
<organism evidence="2 3">
    <name type="scientific">Pseudomonas phage ZC03</name>
    <dbReference type="NCBI Taxonomy" id="1622115"/>
    <lineage>
        <taxon>Viruses</taxon>
        <taxon>Duplodnaviria</taxon>
        <taxon>Heunggongvirae</taxon>
        <taxon>Uroviricota</taxon>
        <taxon>Caudoviricetes</taxon>
        <taxon>Schitoviridae</taxon>
        <taxon>Zicotriavirus</taxon>
        <taxon>Zicotriavirus ZC03</taxon>
    </lineage>
</organism>
<evidence type="ECO:0000256" key="1">
    <source>
        <dbReference type="SAM" id="MobiDB-lite"/>
    </source>
</evidence>